<evidence type="ECO:0000256" key="2">
    <source>
        <dbReference type="SAM" id="MobiDB-lite"/>
    </source>
</evidence>
<feature type="compositionally biased region" description="Acidic residues" evidence="2">
    <location>
        <begin position="1222"/>
        <end position="1245"/>
    </location>
</feature>
<comment type="subcellular location">
    <subcellularLocation>
        <location evidence="1">Cytoplasm</location>
        <location evidence="1">Cytoskeleton</location>
        <location evidence="1">Cilium axoneme</location>
    </subcellularLocation>
</comment>
<organism evidence="3 4">
    <name type="scientific">Volvox africanus</name>
    <dbReference type="NCBI Taxonomy" id="51714"/>
    <lineage>
        <taxon>Eukaryota</taxon>
        <taxon>Viridiplantae</taxon>
        <taxon>Chlorophyta</taxon>
        <taxon>core chlorophytes</taxon>
        <taxon>Chlorophyceae</taxon>
        <taxon>CS clade</taxon>
        <taxon>Chlamydomonadales</taxon>
        <taxon>Volvocaceae</taxon>
        <taxon>Volvox</taxon>
    </lineage>
</organism>
<accession>A0ABQ5RTH5</accession>
<sequence>MKGWNMDAEGLLGKVPLDAAVEGKVTTWRDLPDHLLEAIGSHVYGNDYLTARLVCQVWRRALSPVTRTVKVHLHHSQLDPATRLLAIQDAFPRACRMAIYVDANTERAGFDLTAVCRETLRAMAYTTAPEPAACHHLSNQQRQPGPRQQQRGGDCGVITTAARVAVDCHMPDGGSDGGPGPPAMSGSDMLEHPTRGSCTGRVGTGSDGKSGDLFGCGKLMWQFMSVTVGASVLPLNREQVDFTTHRLMSSGQWVGRQLAAAFAASQSALCNFRHLTTLELTSDTSLFAALLPHLARPGVTPSLTELRFTRAEASRGTLGRWMVVAGAADAGARRGGLGEEMAEALDALGSLTGLRSLALNTGLPGLPAAVSRLSHLGFLELHHSGRGVAMVEDVAPLEALTGLTSLKLRYVALRHTWQLTRLTALTGLDLTLRAFCASDGAADGDNDLGDLDVMDAVMEDGWAGAPAQVAAAPPGMDDQGNIGAAAVAVIAPPGGHPAAVAAAPPPPQQLQFEFILPPGQPPQPLGGGASVAPAPVQFLHEPPHILLAPGAQGPLGALQLFQAQAQQQQAAQQPTVQAGAPAVAPAMTLPSIGHHPQVPGAWLEPPFELLIHEHPPHTHSHNTSPNQAQQQAPTHGPHQQAPPNRYLLEPPLEQSSNGISQQPQQQQQQQFSHLQFPQLQQLPIFSYHEQQVPSETPSSTPVSTDCLLQRLSPGSAASVSLSATPPPTSSANLGNAPFSVSGAAEHVGATAAAAALPPLVSMAPSPTFRSSSQEPGSMLLNCLQTAAAATVNKQNGGGGGSDMMAGSRATQLPGSWATRAATMSAVDDVSGRRPACDGVVNEAGAGASSGKHHAGFGSWMFGDSGRESDSDGAITFSLASSAAGSDWLVDDDGTGKEGGGGNGSASIVGSMGDRLVRRGGADEGRAIHTNVMTSDNNAAAGGVGCATGNEVIGRISFVSSLGAGTSTQLASVPSELAMSKVGPALRTGDSRGETAAIRTCAQVSIPLSAISPPSSSTRDAGVVSAATVLAGMMAPVSNDVPQGVDDRLHISPGSDIQTSAFAGPLGSSWGSGSSGDSGNGGGVVPMELGAYDAEAQYAPCRAVGESFTGTMMGNEHAVGDARAAETLQMVQPAAVTAALQPPAALMEPAIEPAPPIAAPIAATSAADVATALEEVTAGAVAAVAGGVPDQHGGDGDGAQAGPVNEAGMEDMVQVEGWQPDGADVDEEDEEEAEDEDDTESDGELDEAELARHDAAVSLELWRVVAALPGLKALNVNAWHEAPLDDERLGELAKLSLPLTGQLPVPGLTSLGLLLQASSASSHLSAVSDLTILKDLTLVVAPPKGTGGRQPPLAAASVQLSTLDIEYDSDDDFDVRKSNAGPPVARIIDDTMGMHADGEAVMTPGADSWKACATASAEPRRMAVGGLNVDSDTEMEEPSGDPPQRHTDGAVCALTCSGASGRGGSVGAAAAGDTTPANPGDVAVHAAASGSPVCHLAALTSLERLRLYDDPGALPVDQDAAKLLSRAWSRMNDIYILGSITLQRSTDLTFCRLAHLDLFNQTSTVPYRLQLHHLPPSMRALGVQNAVLEGASRASQVQSVLEGLSLYATVHWPTRANGGMDMYDWIAGCSRLASLTIEYDMRTFANIMNGDVAAAGTGAATTAPDPARPFRPLLRTPLHRLASLPALATLGVFFADSHQELLAGVLDQRLVDDVAELAFLEELEIWNVYGTDWNLDHTDFSPFARLSRLRSLKMEALPPYMPFRIRRIMQEGVPYCKLRLVADNEMPAMIPAIAVAAASGLALQAVQLPEAAVAAAADEARAGAAP</sequence>
<feature type="region of interest" description="Disordered" evidence="2">
    <location>
        <begin position="1219"/>
        <end position="1245"/>
    </location>
</feature>
<evidence type="ECO:0000313" key="4">
    <source>
        <dbReference type="Proteomes" id="UP001165090"/>
    </source>
</evidence>
<protein>
    <recommendedName>
        <fullName evidence="5">F-box domain-containing protein</fullName>
    </recommendedName>
</protein>
<evidence type="ECO:0008006" key="5">
    <source>
        <dbReference type="Google" id="ProtNLM"/>
    </source>
</evidence>
<dbReference type="InterPro" id="IPR036047">
    <property type="entry name" value="F-box-like_dom_sf"/>
</dbReference>
<name>A0ABQ5RTH5_9CHLO</name>
<reference evidence="3 4" key="1">
    <citation type="journal article" date="2023" name="IScience">
        <title>Expanded male sex-determining region conserved during the evolution of homothallism in the green alga Volvox.</title>
        <authorList>
            <person name="Yamamoto K."/>
            <person name="Matsuzaki R."/>
            <person name="Mahakham W."/>
            <person name="Heman W."/>
            <person name="Sekimoto H."/>
            <person name="Kawachi M."/>
            <person name="Minakuchi Y."/>
            <person name="Toyoda A."/>
            <person name="Nozaki H."/>
        </authorList>
    </citation>
    <scope>NUCLEOTIDE SEQUENCE [LARGE SCALE GENOMIC DNA]</scope>
    <source>
        <strain evidence="3 4">NIES-4468</strain>
    </source>
</reference>
<comment type="caution">
    <text evidence="3">The sequence shown here is derived from an EMBL/GenBank/DDBJ whole genome shotgun (WGS) entry which is preliminary data.</text>
</comment>
<feature type="region of interest" description="Disordered" evidence="2">
    <location>
        <begin position="887"/>
        <end position="909"/>
    </location>
</feature>
<feature type="compositionally biased region" description="Low complexity" evidence="2">
    <location>
        <begin position="660"/>
        <end position="672"/>
    </location>
</feature>
<dbReference type="Gene3D" id="3.80.10.10">
    <property type="entry name" value="Ribonuclease Inhibitor"/>
    <property type="match status" value="1"/>
</dbReference>
<proteinExistence type="predicted"/>
<gene>
    <name evidence="3" type="ORF">VaNZ11_003084</name>
</gene>
<dbReference type="EMBL" id="BSDZ01000008">
    <property type="protein sequence ID" value="GLI60867.1"/>
    <property type="molecule type" value="Genomic_DNA"/>
</dbReference>
<dbReference type="InterPro" id="IPR032675">
    <property type="entry name" value="LRR_dom_sf"/>
</dbReference>
<evidence type="ECO:0000256" key="1">
    <source>
        <dbReference type="ARBA" id="ARBA00004430"/>
    </source>
</evidence>
<feature type="region of interest" description="Disordered" evidence="2">
    <location>
        <begin position="612"/>
        <end position="672"/>
    </location>
</feature>
<keyword evidence="4" id="KW-1185">Reference proteome</keyword>
<feature type="region of interest" description="Disordered" evidence="2">
    <location>
        <begin position="168"/>
        <end position="204"/>
    </location>
</feature>
<dbReference type="Proteomes" id="UP001165090">
    <property type="component" value="Unassembled WGS sequence"/>
</dbReference>
<evidence type="ECO:0000313" key="3">
    <source>
        <dbReference type="EMBL" id="GLI60867.1"/>
    </source>
</evidence>
<dbReference type="SUPFAM" id="SSF81383">
    <property type="entry name" value="F-box domain"/>
    <property type="match status" value="1"/>
</dbReference>